<keyword evidence="6" id="KW-1185">Reference proteome</keyword>
<keyword evidence="1" id="KW-0802">TPR repeat</keyword>
<dbReference type="Gene3D" id="1.25.40.10">
    <property type="entry name" value="Tetratricopeptide repeat domain"/>
    <property type="match status" value="2"/>
</dbReference>
<evidence type="ECO:0000259" key="4">
    <source>
        <dbReference type="Pfam" id="PF25000"/>
    </source>
</evidence>
<dbReference type="Pfam" id="PF00931">
    <property type="entry name" value="NB-ARC"/>
    <property type="match status" value="1"/>
</dbReference>
<evidence type="ECO:0000256" key="1">
    <source>
        <dbReference type="PROSITE-ProRule" id="PRU00339"/>
    </source>
</evidence>
<evidence type="ECO:0000313" key="7">
    <source>
        <dbReference type="RefSeq" id="XP_033574180.1"/>
    </source>
</evidence>
<dbReference type="PANTHER" id="PTHR35205">
    <property type="entry name" value="NB-ARC AND TPR DOMAIN PROTEIN"/>
    <property type="match status" value="1"/>
</dbReference>
<name>A0A6A6YEG8_9PEZI</name>
<dbReference type="SUPFAM" id="SSF48452">
    <property type="entry name" value="TPR-like"/>
    <property type="match status" value="2"/>
</dbReference>
<protein>
    <recommendedName>
        <fullName evidence="8">NB-ARC domain-containing protein</fullName>
    </recommendedName>
</protein>
<dbReference type="PROSITE" id="PS50005">
    <property type="entry name" value="TPR"/>
    <property type="match status" value="1"/>
</dbReference>
<dbReference type="Gene3D" id="3.40.50.300">
    <property type="entry name" value="P-loop containing nucleotide triphosphate hydrolases"/>
    <property type="match status" value="1"/>
</dbReference>
<organism evidence="5">
    <name type="scientific">Mytilinidion resinicola</name>
    <dbReference type="NCBI Taxonomy" id="574789"/>
    <lineage>
        <taxon>Eukaryota</taxon>
        <taxon>Fungi</taxon>
        <taxon>Dikarya</taxon>
        <taxon>Ascomycota</taxon>
        <taxon>Pezizomycotina</taxon>
        <taxon>Dothideomycetes</taxon>
        <taxon>Pleosporomycetidae</taxon>
        <taxon>Mytilinidiales</taxon>
        <taxon>Mytilinidiaceae</taxon>
        <taxon>Mytilinidion</taxon>
    </lineage>
</organism>
<evidence type="ECO:0000313" key="6">
    <source>
        <dbReference type="Proteomes" id="UP000504636"/>
    </source>
</evidence>
<dbReference type="InterPro" id="IPR019734">
    <property type="entry name" value="TPR_rpt"/>
</dbReference>
<dbReference type="InterPro" id="IPR056125">
    <property type="entry name" value="DUF7708"/>
</dbReference>
<reference evidence="7" key="2">
    <citation type="submission" date="2020-04" db="EMBL/GenBank/DDBJ databases">
        <authorList>
            <consortium name="NCBI Genome Project"/>
        </authorList>
    </citation>
    <scope>NUCLEOTIDE SEQUENCE</scope>
    <source>
        <strain evidence="7">CBS 304.34</strain>
    </source>
</reference>
<dbReference type="Proteomes" id="UP000504636">
    <property type="component" value="Unplaced"/>
</dbReference>
<feature type="domain" description="DUF7779" evidence="4">
    <location>
        <begin position="514"/>
        <end position="606"/>
    </location>
</feature>
<reference evidence="5 7" key="1">
    <citation type="journal article" date="2020" name="Stud. Mycol.">
        <title>101 Dothideomycetes genomes: a test case for predicting lifestyles and emergence of pathogens.</title>
        <authorList>
            <person name="Haridas S."/>
            <person name="Albert R."/>
            <person name="Binder M."/>
            <person name="Bloem J."/>
            <person name="Labutti K."/>
            <person name="Salamov A."/>
            <person name="Andreopoulos B."/>
            <person name="Baker S."/>
            <person name="Barry K."/>
            <person name="Bills G."/>
            <person name="Bluhm B."/>
            <person name="Cannon C."/>
            <person name="Castanera R."/>
            <person name="Culley D."/>
            <person name="Daum C."/>
            <person name="Ezra D."/>
            <person name="Gonzalez J."/>
            <person name="Henrissat B."/>
            <person name="Kuo A."/>
            <person name="Liang C."/>
            <person name="Lipzen A."/>
            <person name="Lutzoni F."/>
            <person name="Magnuson J."/>
            <person name="Mondo S."/>
            <person name="Nolan M."/>
            <person name="Ohm R."/>
            <person name="Pangilinan J."/>
            <person name="Park H.-J."/>
            <person name="Ramirez L."/>
            <person name="Alfaro M."/>
            <person name="Sun H."/>
            <person name="Tritt A."/>
            <person name="Yoshinaga Y."/>
            <person name="Zwiers L.-H."/>
            <person name="Turgeon B."/>
            <person name="Goodwin S."/>
            <person name="Spatafora J."/>
            <person name="Crous P."/>
            <person name="Grigoriev I."/>
        </authorList>
    </citation>
    <scope>NUCLEOTIDE SEQUENCE</scope>
    <source>
        <strain evidence="5 7">CBS 304.34</strain>
    </source>
</reference>
<dbReference type="RefSeq" id="XP_033574180.1">
    <property type="nucleotide sequence ID" value="XM_033715804.1"/>
</dbReference>
<dbReference type="PANTHER" id="PTHR35205:SF1">
    <property type="entry name" value="ZU5 DOMAIN-CONTAINING PROTEIN"/>
    <property type="match status" value="1"/>
</dbReference>
<dbReference type="GO" id="GO:0043531">
    <property type="term" value="F:ADP binding"/>
    <property type="evidence" value="ECO:0007669"/>
    <property type="project" value="InterPro"/>
</dbReference>
<accession>A0A6A6YEG8</accession>
<feature type="domain" description="NB-ARC" evidence="2">
    <location>
        <begin position="268"/>
        <end position="415"/>
    </location>
</feature>
<dbReference type="InterPro" id="IPR011990">
    <property type="entry name" value="TPR-like_helical_dom_sf"/>
</dbReference>
<evidence type="ECO:0000259" key="3">
    <source>
        <dbReference type="Pfam" id="PF24809"/>
    </source>
</evidence>
<dbReference type="PRINTS" id="PR00364">
    <property type="entry name" value="DISEASERSIST"/>
</dbReference>
<dbReference type="AlphaFoldDB" id="A0A6A6YEG8"/>
<evidence type="ECO:0008006" key="8">
    <source>
        <dbReference type="Google" id="ProtNLM"/>
    </source>
</evidence>
<proteinExistence type="predicted"/>
<evidence type="ECO:0000313" key="5">
    <source>
        <dbReference type="EMBL" id="KAF2807216.1"/>
    </source>
</evidence>
<sequence>MASGSAATTLASIANDAWDDIVELCRSKLSEEDFENVSSVGSLEGLIAYSKALLEDCQNDPRAYDIGRLNGFIAQLRTFNGTFEHMLRANPSVTAPLWGSIQLCVQLVQEGADVLRIIVDMFTDVNYVLPRIDVYSKTLSSRSESLTRSTLMLLIAEFACLVIVYYRENPIRNIVVITWTPFRPVFERIVARIQQTARHIEFEAHALAMQDSTTRYEELKRLLTSVQKDKPEPKTSCFCVSRPRNPKFVGREGILKEMDTALNPRHHKSKKQTVYSLFGLGGVGKTQLALEYLYVHKDEFPVIIWLSAETTQKLDQDIREATSRLGLVLEQDKETESKLRAVLKTWLKETDIPWLLVFDNADQPKLLQEYWPVAEHGSILLTSRNPASARIRASGYPSKGRQITPLNEEEGAGLLLSLLQDDDNQEDFMEQDLSEVEPSESTYSLACRLAEELGGLPLAIDQMASYILETGSSLASFLDVFLSFQNKSHFLLESSNPNLDLGYSHSMSTVWEVSLSRVTSNGRHLLELLVFYDPDSIPESLFVDGAKSPPVNTPHDLEWLANKLQFMEASKSLFEQSLVTKNKGHSAFVLHRLVRTVTLTKMEAEDRQARFNEAVHLIHRVCPRLSPDESYLNRHWPTMRLYLPHILALESQYREQGTFAPTAELADILTSAAWFLMEQAQLRQSLEILATAKSVGLATKTGNEFMAAQIYVLYGVIYVDIQDRDKAFKALSTSLDILKETDGCDELALAAGYNGFGYTAMTMGNFDVADEYLKMSVGLREKHPSRNPGMLGICYSNISCLRWAQGQYEDSLRFAEIAIPLCEGAYGVAGEKTAQPYWRKGNTLIRLGRLEDAFTAHMRALDIRKEATPGGFKFAASLHKVAWIFAQQGDHASAEYVPVPRALLSKAISIYEATDERKGELARSTYLMSAVLKGMGKTENAEYAKAVAAQLRKGLTGLQSEVNDNQESYDLLVSLLER</sequence>
<feature type="repeat" description="TPR" evidence="1">
    <location>
        <begin position="708"/>
        <end position="741"/>
    </location>
</feature>
<dbReference type="GeneID" id="54456697"/>
<dbReference type="OrthoDB" id="5394701at2759"/>
<feature type="domain" description="DUF7708" evidence="3">
    <location>
        <begin position="69"/>
        <end position="208"/>
    </location>
</feature>
<gene>
    <name evidence="5 7" type="ORF">BDZ99DRAFT_392655</name>
</gene>
<dbReference type="Pfam" id="PF25000">
    <property type="entry name" value="DUF7779"/>
    <property type="match status" value="1"/>
</dbReference>
<dbReference type="InterPro" id="IPR056681">
    <property type="entry name" value="DUF7779"/>
</dbReference>
<dbReference type="SUPFAM" id="SSF52540">
    <property type="entry name" value="P-loop containing nucleoside triphosphate hydrolases"/>
    <property type="match status" value="1"/>
</dbReference>
<dbReference type="Pfam" id="PF24809">
    <property type="entry name" value="DUF7708"/>
    <property type="match status" value="1"/>
</dbReference>
<dbReference type="EMBL" id="MU003705">
    <property type="protein sequence ID" value="KAF2807216.1"/>
    <property type="molecule type" value="Genomic_DNA"/>
</dbReference>
<dbReference type="InterPro" id="IPR027417">
    <property type="entry name" value="P-loop_NTPase"/>
</dbReference>
<dbReference type="SMART" id="SM00028">
    <property type="entry name" value="TPR"/>
    <property type="match status" value="4"/>
</dbReference>
<evidence type="ECO:0000259" key="2">
    <source>
        <dbReference type="Pfam" id="PF00931"/>
    </source>
</evidence>
<dbReference type="Pfam" id="PF13424">
    <property type="entry name" value="TPR_12"/>
    <property type="match status" value="1"/>
</dbReference>
<reference evidence="7" key="3">
    <citation type="submission" date="2025-04" db="UniProtKB">
        <authorList>
            <consortium name="RefSeq"/>
        </authorList>
    </citation>
    <scope>IDENTIFICATION</scope>
    <source>
        <strain evidence="7">CBS 304.34</strain>
    </source>
</reference>
<dbReference type="InterPro" id="IPR002182">
    <property type="entry name" value="NB-ARC"/>
</dbReference>